<name>A0A4R5XG23_9AGAM</name>
<protein>
    <recommendedName>
        <fullName evidence="3">F-box domain-containing protein</fullName>
    </recommendedName>
</protein>
<dbReference type="AlphaFoldDB" id="A0A4R5XG23"/>
<dbReference type="SUPFAM" id="SSF52047">
    <property type="entry name" value="RNI-like"/>
    <property type="match status" value="1"/>
</dbReference>
<evidence type="ECO:0008006" key="3">
    <source>
        <dbReference type="Google" id="ProtNLM"/>
    </source>
</evidence>
<sequence length="496" mass="57008">MEAMVDANTITDVIDVLSHMKRQNGAVTEDFIHGPSEFEVREQNIQMPLLSKSLRRLRASRDLFQILLKIYDSKIDVIENKCTPYFLKKGIKSLPDDVLRHVFEVGYEEEDIRECTSFSTHVSSISRRFRRVALESPRIWTRLHNYMSRKLLRLLISRSKDAGIHIHLTDLWYPVNDGLEFMRVAVSECRRWETFMFHFTTPQIGLSTCQTFSNLNLPRLSTLSLRCSYYDATESEVAGSIASIWTLPSVRYFTIHNANINGTTSWTSLSSFDIILDNLYEEDKWDMWQVLRGVGGMPSLESLSLHFIAVSGFDTLSGMESFRLTVPNLRTLTYIFECCDPELVLTPLLGKIILPGLLNLKVEFRGCEIDSGIWVGFLFEGSNPYPSLRNFALKQYDSILNECELDMVQNAVPSLKHVSLEGLCTYVSPPDPGHSWETLRINHLDYMDEETITSIAETLMEDPAFKRLDIIRCRRVSLRCLMALKARMGSKLFYEL</sequence>
<accession>A0A4R5XG23</accession>
<proteinExistence type="predicted"/>
<dbReference type="VEuPathDB" id="FungiDB:BD410DRAFT_53525"/>
<evidence type="ECO:0000313" key="2">
    <source>
        <dbReference type="Proteomes" id="UP000294933"/>
    </source>
</evidence>
<dbReference type="InterPro" id="IPR032675">
    <property type="entry name" value="LRR_dom_sf"/>
</dbReference>
<dbReference type="EMBL" id="ML170156">
    <property type="protein sequence ID" value="TDL30139.1"/>
    <property type="molecule type" value="Genomic_DNA"/>
</dbReference>
<keyword evidence="2" id="KW-1185">Reference proteome</keyword>
<dbReference type="Proteomes" id="UP000294933">
    <property type="component" value="Unassembled WGS sequence"/>
</dbReference>
<evidence type="ECO:0000313" key="1">
    <source>
        <dbReference type="EMBL" id="TDL30139.1"/>
    </source>
</evidence>
<organism evidence="1 2">
    <name type="scientific">Rickenella mellea</name>
    <dbReference type="NCBI Taxonomy" id="50990"/>
    <lineage>
        <taxon>Eukaryota</taxon>
        <taxon>Fungi</taxon>
        <taxon>Dikarya</taxon>
        <taxon>Basidiomycota</taxon>
        <taxon>Agaricomycotina</taxon>
        <taxon>Agaricomycetes</taxon>
        <taxon>Hymenochaetales</taxon>
        <taxon>Rickenellaceae</taxon>
        <taxon>Rickenella</taxon>
    </lineage>
</organism>
<dbReference type="OrthoDB" id="2269034at2759"/>
<gene>
    <name evidence="1" type="ORF">BD410DRAFT_53525</name>
</gene>
<dbReference type="Gene3D" id="3.80.10.10">
    <property type="entry name" value="Ribonuclease Inhibitor"/>
    <property type="match status" value="1"/>
</dbReference>
<reference evidence="1 2" key="1">
    <citation type="submission" date="2018-06" db="EMBL/GenBank/DDBJ databases">
        <title>A transcriptomic atlas of mushroom development highlights an independent origin of complex multicellularity.</title>
        <authorList>
            <consortium name="DOE Joint Genome Institute"/>
            <person name="Krizsan K."/>
            <person name="Almasi E."/>
            <person name="Merenyi Z."/>
            <person name="Sahu N."/>
            <person name="Viragh M."/>
            <person name="Koszo T."/>
            <person name="Mondo S."/>
            <person name="Kiss B."/>
            <person name="Balint B."/>
            <person name="Kues U."/>
            <person name="Barry K."/>
            <person name="Hegedus J.C."/>
            <person name="Henrissat B."/>
            <person name="Johnson J."/>
            <person name="Lipzen A."/>
            <person name="Ohm R."/>
            <person name="Nagy I."/>
            <person name="Pangilinan J."/>
            <person name="Yan J."/>
            <person name="Xiong Y."/>
            <person name="Grigoriev I.V."/>
            <person name="Hibbett D.S."/>
            <person name="Nagy L.G."/>
        </authorList>
    </citation>
    <scope>NUCLEOTIDE SEQUENCE [LARGE SCALE GENOMIC DNA]</scope>
    <source>
        <strain evidence="1 2">SZMC22713</strain>
    </source>
</reference>